<comment type="caution">
    <text evidence="5">The sequence shown here is derived from an EMBL/GenBank/DDBJ whole genome shotgun (WGS) entry which is preliminary data.</text>
</comment>
<evidence type="ECO:0000256" key="4">
    <source>
        <dbReference type="PIRSR" id="PIRSR613078-2"/>
    </source>
</evidence>
<evidence type="ECO:0000313" key="6">
    <source>
        <dbReference type="Proteomes" id="UP000284605"/>
    </source>
</evidence>
<proteinExistence type="predicted"/>
<dbReference type="EMBL" id="QYUK01000016">
    <property type="protein sequence ID" value="RJF80773.1"/>
    <property type="molecule type" value="Genomic_DNA"/>
</dbReference>
<dbReference type="InterPro" id="IPR013078">
    <property type="entry name" value="His_Pase_superF_clade-1"/>
</dbReference>
<dbReference type="InterPro" id="IPR050275">
    <property type="entry name" value="PGM_Phosphatase"/>
</dbReference>
<feature type="binding site" evidence="4">
    <location>
        <begin position="46"/>
        <end position="53"/>
    </location>
    <ligand>
        <name>substrate</name>
    </ligand>
</feature>
<dbReference type="PROSITE" id="PS00175">
    <property type="entry name" value="PG_MUTASE"/>
    <property type="match status" value="1"/>
</dbReference>
<evidence type="ECO:0000256" key="1">
    <source>
        <dbReference type="ARBA" id="ARBA00023152"/>
    </source>
</evidence>
<feature type="binding site" evidence="4">
    <location>
        <position position="100"/>
    </location>
    <ligand>
        <name>substrate</name>
    </ligand>
</feature>
<dbReference type="PANTHER" id="PTHR48100">
    <property type="entry name" value="BROAD-SPECIFICITY PHOSPHATASE YOR283W-RELATED"/>
    <property type="match status" value="1"/>
</dbReference>
<dbReference type="Proteomes" id="UP000284605">
    <property type="component" value="Unassembled WGS sequence"/>
</dbReference>
<evidence type="ECO:0000313" key="5">
    <source>
        <dbReference type="EMBL" id="RJF80773.1"/>
    </source>
</evidence>
<evidence type="ECO:0000256" key="2">
    <source>
        <dbReference type="ARBA" id="ARBA00023235"/>
    </source>
</evidence>
<feature type="active site" description="Tele-phosphohistidine intermediate" evidence="3">
    <location>
        <position position="47"/>
    </location>
</feature>
<protein>
    <submittedName>
        <fullName evidence="5">Histidine phosphatase family protein</fullName>
    </submittedName>
</protein>
<accession>A0A418VUG3</accession>
<dbReference type="SMART" id="SM00855">
    <property type="entry name" value="PGAM"/>
    <property type="match status" value="1"/>
</dbReference>
<name>A0A418VUG3_9PROT</name>
<organism evidence="5 6">
    <name type="scientific">Oleomonas cavernae</name>
    <dbReference type="NCBI Taxonomy" id="2320859"/>
    <lineage>
        <taxon>Bacteria</taxon>
        <taxon>Pseudomonadati</taxon>
        <taxon>Pseudomonadota</taxon>
        <taxon>Alphaproteobacteria</taxon>
        <taxon>Acetobacterales</taxon>
        <taxon>Acetobacteraceae</taxon>
        <taxon>Oleomonas</taxon>
    </lineage>
</organism>
<feature type="active site" description="Proton donor/acceptor" evidence="3">
    <location>
        <position position="125"/>
    </location>
</feature>
<dbReference type="GO" id="GO:0016791">
    <property type="term" value="F:phosphatase activity"/>
    <property type="evidence" value="ECO:0007669"/>
    <property type="project" value="TreeGrafter"/>
</dbReference>
<dbReference type="AlphaFoldDB" id="A0A418VUG3"/>
<reference evidence="5 6" key="1">
    <citation type="submission" date="2018-09" db="EMBL/GenBank/DDBJ databases">
        <authorList>
            <person name="Zhu H."/>
        </authorList>
    </citation>
    <scope>NUCLEOTIDE SEQUENCE [LARGE SCALE GENOMIC DNA]</scope>
    <source>
        <strain evidence="5 6">K1W22B-8</strain>
    </source>
</reference>
<dbReference type="Gene3D" id="3.40.50.1240">
    <property type="entry name" value="Phosphoglycerate mutase-like"/>
    <property type="match status" value="1"/>
</dbReference>
<dbReference type="InterPro" id="IPR029033">
    <property type="entry name" value="His_PPase_superfam"/>
</dbReference>
<dbReference type="CDD" id="cd07067">
    <property type="entry name" value="HP_PGM_like"/>
    <property type="match status" value="1"/>
</dbReference>
<dbReference type="Pfam" id="PF00300">
    <property type="entry name" value="His_Phos_1"/>
    <property type="match status" value="1"/>
</dbReference>
<dbReference type="PANTHER" id="PTHR48100:SF1">
    <property type="entry name" value="HISTIDINE PHOSPHATASE FAMILY PROTEIN-RELATED"/>
    <property type="match status" value="1"/>
</dbReference>
<gene>
    <name evidence="5" type="ORF">D3874_27195</name>
</gene>
<keyword evidence="1" id="KW-0324">Glycolysis</keyword>
<keyword evidence="2" id="KW-0413">Isomerase</keyword>
<dbReference type="GO" id="GO:0005737">
    <property type="term" value="C:cytoplasm"/>
    <property type="evidence" value="ECO:0007669"/>
    <property type="project" value="TreeGrafter"/>
</dbReference>
<evidence type="ECO:0000256" key="3">
    <source>
        <dbReference type="PIRSR" id="PIRSR613078-1"/>
    </source>
</evidence>
<sequence>MTSRCAIMRRMKLSSRLIGKSLRLRRRARPASLAVMAPFPDIYLVRHGETQWNLEKRFQGMRDSPLTATGRAQASTVARILARELGDGHRTALQTSPLPRAVETAAIIHGTLAGLPPAPVPALRELHLGLWEGLRRAEIKAGWPALLAGVPKAEWYFAAPGGEGYDAALARVEAWLHGLTGPVVAVSHSVTGRLIRGLYAGLPRPATLALPAPQDSVWHLGRHGMVELGEA</sequence>
<dbReference type="InterPro" id="IPR001345">
    <property type="entry name" value="PG/BPGM_mutase_AS"/>
</dbReference>
<keyword evidence="6" id="KW-1185">Reference proteome</keyword>
<dbReference type="SUPFAM" id="SSF53254">
    <property type="entry name" value="Phosphoglycerate mutase-like"/>
    <property type="match status" value="1"/>
</dbReference>